<name>A0AAE1D147_9GAST</name>
<dbReference type="AlphaFoldDB" id="A0AAE1D147"/>
<evidence type="ECO:0000313" key="1">
    <source>
        <dbReference type="EMBL" id="KAK3749067.1"/>
    </source>
</evidence>
<organism evidence="1 2">
    <name type="scientific">Elysia crispata</name>
    <name type="common">lettuce slug</name>
    <dbReference type="NCBI Taxonomy" id="231223"/>
    <lineage>
        <taxon>Eukaryota</taxon>
        <taxon>Metazoa</taxon>
        <taxon>Spiralia</taxon>
        <taxon>Lophotrochozoa</taxon>
        <taxon>Mollusca</taxon>
        <taxon>Gastropoda</taxon>
        <taxon>Heterobranchia</taxon>
        <taxon>Euthyneura</taxon>
        <taxon>Panpulmonata</taxon>
        <taxon>Sacoglossa</taxon>
        <taxon>Placobranchoidea</taxon>
        <taxon>Plakobranchidae</taxon>
        <taxon>Elysia</taxon>
    </lineage>
</organism>
<dbReference type="EMBL" id="JAWDGP010005963">
    <property type="protein sequence ID" value="KAK3749067.1"/>
    <property type="molecule type" value="Genomic_DNA"/>
</dbReference>
<sequence length="68" mass="7605">MPDKVSEMLHKLALYNATALTPLYPVNDPNCDPDLLGAMDIRVYSSLSLQQLDNDVFDNHSNNLALEE</sequence>
<reference evidence="1" key="1">
    <citation type="journal article" date="2023" name="G3 (Bethesda)">
        <title>A reference genome for the long-term kleptoplast-retaining sea slug Elysia crispata morphotype clarki.</title>
        <authorList>
            <person name="Eastman K.E."/>
            <person name="Pendleton A.L."/>
            <person name="Shaikh M.A."/>
            <person name="Suttiyut T."/>
            <person name="Ogas R."/>
            <person name="Tomko P."/>
            <person name="Gavelis G."/>
            <person name="Widhalm J.R."/>
            <person name="Wisecaver J.H."/>
        </authorList>
    </citation>
    <scope>NUCLEOTIDE SEQUENCE</scope>
    <source>
        <strain evidence="1">ECLA1</strain>
    </source>
</reference>
<protein>
    <submittedName>
        <fullName evidence="1">Uncharacterized protein</fullName>
    </submittedName>
</protein>
<accession>A0AAE1D147</accession>
<gene>
    <name evidence="1" type="ORF">RRG08_034042</name>
</gene>
<evidence type="ECO:0000313" key="2">
    <source>
        <dbReference type="Proteomes" id="UP001283361"/>
    </source>
</evidence>
<keyword evidence="2" id="KW-1185">Reference proteome</keyword>
<proteinExistence type="predicted"/>
<dbReference type="Proteomes" id="UP001283361">
    <property type="component" value="Unassembled WGS sequence"/>
</dbReference>
<comment type="caution">
    <text evidence="1">The sequence shown here is derived from an EMBL/GenBank/DDBJ whole genome shotgun (WGS) entry which is preliminary data.</text>
</comment>